<dbReference type="EMBL" id="CAVMJV010000081">
    <property type="protein sequence ID" value="CAK5090335.1"/>
    <property type="molecule type" value="Genomic_DNA"/>
</dbReference>
<protein>
    <submittedName>
        <fullName evidence="1">Uncharacterized protein</fullName>
    </submittedName>
</protein>
<keyword evidence="2" id="KW-1185">Reference proteome</keyword>
<sequence length="584" mass="65148">MSDLIYAVRGSTGFALKRGLGKPEELAGEKLDPKYAVCRCFKFSNDGAYFAYCDSSRTVLVESSTGRECFSTELVKTHCILFSPKDKYMVTYEPYVIYGTRMNADGTVKTPNPNLRIFEVSTGKLLATLIADKQSVWKPHFTDDDSIAIRVKGSEILFYKNGEFEKYSNKIVIKDIAQLSLSPGSSPHIGCFIPSKNQPALIQLRTLNDSLDVIYTKTSFNCDRCVMNWNTKGSALLVTASVDIDKSNQSYYGVSHIYCILTKDGGSCFQVPLDKQGPVHSVEWAPNAKEFCVCYGFMPSKVTIFNMKGDIIWDIGEGHRNEIHYNPQSTILVTCGFGNISSGRMEFWNLSTRKEISQFCVPHTTHFGWAPDGQHICTSTTAPRLRTDNGYRIWTYQGIKVAEHLFEKEELWEVKWKPSNSYSKFAIEEPSKEQKSINSRMGYTSNNNNLVDSLPKGAVTSQGVYVPPHLRGKNSNQKGGGGGGGKPSTGAKTSTNKNVSNNNNSSASGLNEIEKKIRSCQKKLDDIEILKERSSSGQRLEINQMEKIKNEEKIKIELEKLKLEKQGRGGGEGEVGNEDKEKKN</sequence>
<accession>A0ACB1AFU7</accession>
<name>A0ACB1AFU7_MELEN</name>
<dbReference type="Proteomes" id="UP001497535">
    <property type="component" value="Unassembled WGS sequence"/>
</dbReference>
<gene>
    <name evidence="1" type="ORF">MENTE1834_LOCUS38114</name>
</gene>
<comment type="caution">
    <text evidence="1">The sequence shown here is derived from an EMBL/GenBank/DDBJ whole genome shotgun (WGS) entry which is preliminary data.</text>
</comment>
<organism evidence="1 2">
    <name type="scientific">Meloidogyne enterolobii</name>
    <name type="common">Root-knot nematode worm</name>
    <name type="synonym">Meloidogyne mayaguensis</name>
    <dbReference type="NCBI Taxonomy" id="390850"/>
    <lineage>
        <taxon>Eukaryota</taxon>
        <taxon>Metazoa</taxon>
        <taxon>Ecdysozoa</taxon>
        <taxon>Nematoda</taxon>
        <taxon>Chromadorea</taxon>
        <taxon>Rhabditida</taxon>
        <taxon>Tylenchina</taxon>
        <taxon>Tylenchomorpha</taxon>
        <taxon>Tylenchoidea</taxon>
        <taxon>Meloidogynidae</taxon>
        <taxon>Meloidogyninae</taxon>
        <taxon>Meloidogyne</taxon>
    </lineage>
</organism>
<reference evidence="1" key="1">
    <citation type="submission" date="2023-11" db="EMBL/GenBank/DDBJ databases">
        <authorList>
            <person name="Poullet M."/>
        </authorList>
    </citation>
    <scope>NUCLEOTIDE SEQUENCE</scope>
    <source>
        <strain evidence="1">E1834</strain>
    </source>
</reference>
<evidence type="ECO:0000313" key="2">
    <source>
        <dbReference type="Proteomes" id="UP001497535"/>
    </source>
</evidence>
<evidence type="ECO:0000313" key="1">
    <source>
        <dbReference type="EMBL" id="CAK5090335.1"/>
    </source>
</evidence>
<proteinExistence type="predicted"/>